<feature type="compositionally biased region" description="Low complexity" evidence="9">
    <location>
        <begin position="676"/>
        <end position="686"/>
    </location>
</feature>
<organism evidence="11 12">
    <name type="scientific">Mizuhopecten yessoensis</name>
    <name type="common">Japanese scallop</name>
    <name type="synonym">Patinopecten yessoensis</name>
    <dbReference type="NCBI Taxonomy" id="6573"/>
    <lineage>
        <taxon>Eukaryota</taxon>
        <taxon>Metazoa</taxon>
        <taxon>Spiralia</taxon>
        <taxon>Lophotrochozoa</taxon>
        <taxon>Mollusca</taxon>
        <taxon>Bivalvia</taxon>
        <taxon>Autobranchia</taxon>
        <taxon>Pteriomorphia</taxon>
        <taxon>Pectinida</taxon>
        <taxon>Pectinoidea</taxon>
        <taxon>Pectinidae</taxon>
        <taxon>Mizuhopecten</taxon>
    </lineage>
</organism>
<feature type="compositionally biased region" description="Low complexity" evidence="9">
    <location>
        <begin position="424"/>
        <end position="436"/>
    </location>
</feature>
<keyword evidence="2" id="KW-0597">Phosphoprotein</keyword>
<dbReference type="Proteomes" id="UP000242188">
    <property type="component" value="Unassembled WGS sequence"/>
</dbReference>
<comment type="caution">
    <text evidence="11">The sequence shown here is derived from an EMBL/GenBank/DDBJ whole genome shotgun (WGS) entry which is preliminary data.</text>
</comment>
<feature type="compositionally biased region" description="Basic and acidic residues" evidence="9">
    <location>
        <begin position="663"/>
        <end position="674"/>
    </location>
</feature>
<dbReference type="SMART" id="SM00220">
    <property type="entry name" value="S_TKc"/>
    <property type="match status" value="1"/>
</dbReference>
<keyword evidence="12" id="KW-1185">Reference proteome</keyword>
<feature type="compositionally biased region" description="Basic and acidic residues" evidence="9">
    <location>
        <begin position="473"/>
        <end position="506"/>
    </location>
</feature>
<protein>
    <submittedName>
        <fullName evidence="11">Mitogen-activated protein kinase 6</fullName>
    </submittedName>
</protein>
<dbReference type="EMBL" id="NEDP02003748">
    <property type="protein sequence ID" value="OWF47931.1"/>
    <property type="molecule type" value="Genomic_DNA"/>
</dbReference>
<dbReference type="InterPro" id="IPR017441">
    <property type="entry name" value="Protein_kinase_ATP_BS"/>
</dbReference>
<evidence type="ECO:0000256" key="4">
    <source>
        <dbReference type="ARBA" id="ARBA00022741"/>
    </source>
</evidence>
<feature type="domain" description="Protein kinase" evidence="10">
    <location>
        <begin position="22"/>
        <end position="319"/>
    </location>
</feature>
<dbReference type="AlphaFoldDB" id="A0A210QH29"/>
<dbReference type="PRINTS" id="PR01771">
    <property type="entry name" value="ERK3ERK4MAPK"/>
</dbReference>
<evidence type="ECO:0000256" key="5">
    <source>
        <dbReference type="ARBA" id="ARBA00022777"/>
    </source>
</evidence>
<feature type="compositionally biased region" description="Basic and acidic residues" evidence="9">
    <location>
        <begin position="525"/>
        <end position="553"/>
    </location>
</feature>
<evidence type="ECO:0000313" key="11">
    <source>
        <dbReference type="EMBL" id="OWF47931.1"/>
    </source>
</evidence>
<feature type="region of interest" description="Disordered" evidence="9">
    <location>
        <begin position="473"/>
        <end position="596"/>
    </location>
</feature>
<sequence length="703" mass="79737">MADKYPSQQTLEDVEFCVDPRFTDLQRIGCGGNGIIYSAIDSDCDKSVAIKKLCFIDKKSCRYVLREIRIMRRLQHENIVTVYEVLGPNGFALGRHGNINVNEMRNIYIIQELLDIDLYQLVQQGQLTEEHTRLFLYQLLRGLKYIHSANVVHRDLKPANLLINLDDMVLKIADFGLARVVDTEYSHKGFLTDGVGTCWYRSPELIVSPRDYTKAIDIWGVGCIFAEMLTCKPLFPGANEMDQMGQIIDALSLNDNEWNVLTQVLPGSVLRQRSKAPKHSLRSKLKDFSSDAVDLLEKLLVFSPGQRLTAEEALAHPYLQKYSCPEDEPIVIKSFHIEHEIDDLSPKVLRKMINQESVEKSNKCGSHIEVTRVTDIKDSLVKKQDSCNKLESLKKSVSSSSTSSSSSSNSLMKNSGTSNDNQEIISDSLSSSTDSLTEIEIVPSDEICEEIIRIEENFQKEMQLNVVVNLPDEENKKEQLSPKEEKSQEEKESEKKGDKNTLEEKGLSSPRSQGHKGLKNFTCPKVKDRLNEEKRAESPRDEKPNKLKGKNDLEGVIIKGRSKDKSKGDNSKQEKMKNNKNNKYSVETNPDFDSMYRLPTEHLTQRRNSRQDCRIPIPPSTKVEDQLKLHEKLNEKLRLAELERDVCRCSGASGGNMISPGSEFRDEIFEDHIRSRTGSGSSGSNPSREDSPSCELPHRRFEH</sequence>
<dbReference type="GO" id="GO:0004707">
    <property type="term" value="F:MAP kinase activity"/>
    <property type="evidence" value="ECO:0007669"/>
    <property type="project" value="InterPro"/>
</dbReference>
<feature type="compositionally biased region" description="Basic and acidic residues" evidence="9">
    <location>
        <begin position="687"/>
        <end position="703"/>
    </location>
</feature>
<keyword evidence="3" id="KW-0808">Transferase</keyword>
<evidence type="ECO:0000256" key="3">
    <source>
        <dbReference type="ARBA" id="ARBA00022679"/>
    </source>
</evidence>
<feature type="region of interest" description="Disordered" evidence="9">
    <location>
        <begin position="392"/>
        <end position="436"/>
    </location>
</feature>
<keyword evidence="6 8" id="KW-0067">ATP-binding</keyword>
<dbReference type="PROSITE" id="PS00107">
    <property type="entry name" value="PROTEIN_KINASE_ATP"/>
    <property type="match status" value="1"/>
</dbReference>
<evidence type="ECO:0000259" key="10">
    <source>
        <dbReference type="PROSITE" id="PS50011"/>
    </source>
</evidence>
<evidence type="ECO:0000256" key="7">
    <source>
        <dbReference type="ARBA" id="ARBA00023306"/>
    </source>
</evidence>
<dbReference type="Gene3D" id="3.30.200.20">
    <property type="entry name" value="Phosphorylase Kinase, domain 1"/>
    <property type="match status" value="1"/>
</dbReference>
<proteinExistence type="predicted"/>
<dbReference type="InterPro" id="IPR008350">
    <property type="entry name" value="MAPK_ERK3/4"/>
</dbReference>
<feature type="compositionally biased region" description="Low complexity" evidence="9">
    <location>
        <begin position="395"/>
        <end position="415"/>
    </location>
</feature>
<dbReference type="FunFam" id="1.10.510.10:FF:000624">
    <property type="entry name" value="Mitogen-activated protein kinase"/>
    <property type="match status" value="1"/>
</dbReference>
<dbReference type="InterPro" id="IPR011009">
    <property type="entry name" value="Kinase-like_dom_sf"/>
</dbReference>
<dbReference type="SUPFAM" id="SSF56112">
    <property type="entry name" value="Protein kinase-like (PK-like)"/>
    <property type="match status" value="1"/>
</dbReference>
<dbReference type="GO" id="GO:0005524">
    <property type="term" value="F:ATP binding"/>
    <property type="evidence" value="ECO:0007669"/>
    <property type="project" value="UniProtKB-UniRule"/>
</dbReference>
<evidence type="ECO:0000313" key="12">
    <source>
        <dbReference type="Proteomes" id="UP000242188"/>
    </source>
</evidence>
<keyword evidence="4 8" id="KW-0547">Nucleotide-binding</keyword>
<dbReference type="PROSITE" id="PS00108">
    <property type="entry name" value="PROTEIN_KINASE_ST"/>
    <property type="match status" value="1"/>
</dbReference>
<feature type="region of interest" description="Disordered" evidence="9">
    <location>
        <begin position="651"/>
        <end position="703"/>
    </location>
</feature>
<dbReference type="PANTHER" id="PTHR24055">
    <property type="entry name" value="MITOGEN-ACTIVATED PROTEIN KINASE"/>
    <property type="match status" value="1"/>
</dbReference>
<dbReference type="InterPro" id="IPR050117">
    <property type="entry name" value="MAPK"/>
</dbReference>
<reference evidence="11 12" key="1">
    <citation type="journal article" date="2017" name="Nat. Ecol. Evol.">
        <title>Scallop genome provides insights into evolution of bilaterian karyotype and development.</title>
        <authorList>
            <person name="Wang S."/>
            <person name="Zhang J."/>
            <person name="Jiao W."/>
            <person name="Li J."/>
            <person name="Xun X."/>
            <person name="Sun Y."/>
            <person name="Guo X."/>
            <person name="Huan P."/>
            <person name="Dong B."/>
            <person name="Zhang L."/>
            <person name="Hu X."/>
            <person name="Sun X."/>
            <person name="Wang J."/>
            <person name="Zhao C."/>
            <person name="Wang Y."/>
            <person name="Wang D."/>
            <person name="Huang X."/>
            <person name="Wang R."/>
            <person name="Lv J."/>
            <person name="Li Y."/>
            <person name="Zhang Z."/>
            <person name="Liu B."/>
            <person name="Lu W."/>
            <person name="Hui Y."/>
            <person name="Liang J."/>
            <person name="Zhou Z."/>
            <person name="Hou R."/>
            <person name="Li X."/>
            <person name="Liu Y."/>
            <person name="Li H."/>
            <person name="Ning X."/>
            <person name="Lin Y."/>
            <person name="Zhao L."/>
            <person name="Xing Q."/>
            <person name="Dou J."/>
            <person name="Li Y."/>
            <person name="Mao J."/>
            <person name="Guo H."/>
            <person name="Dou H."/>
            <person name="Li T."/>
            <person name="Mu C."/>
            <person name="Jiang W."/>
            <person name="Fu Q."/>
            <person name="Fu X."/>
            <person name="Miao Y."/>
            <person name="Liu J."/>
            <person name="Yu Q."/>
            <person name="Li R."/>
            <person name="Liao H."/>
            <person name="Li X."/>
            <person name="Kong Y."/>
            <person name="Jiang Z."/>
            <person name="Chourrout D."/>
            <person name="Li R."/>
            <person name="Bao Z."/>
        </authorList>
    </citation>
    <scope>NUCLEOTIDE SEQUENCE [LARGE SCALE GENOMIC DNA]</scope>
    <source>
        <strain evidence="11 12">PY_sf001</strain>
    </source>
</reference>
<evidence type="ECO:0000256" key="8">
    <source>
        <dbReference type="PROSITE-ProRule" id="PRU10141"/>
    </source>
</evidence>
<keyword evidence="5 11" id="KW-0418">Kinase</keyword>
<keyword evidence="1" id="KW-0723">Serine/threonine-protein kinase</keyword>
<dbReference type="PROSITE" id="PS50011">
    <property type="entry name" value="PROTEIN_KINASE_DOM"/>
    <property type="match status" value="1"/>
</dbReference>
<dbReference type="Gene3D" id="1.10.510.10">
    <property type="entry name" value="Transferase(Phosphotransferase) domain 1"/>
    <property type="match status" value="1"/>
</dbReference>
<dbReference type="InterPro" id="IPR000719">
    <property type="entry name" value="Prot_kinase_dom"/>
</dbReference>
<evidence type="ECO:0000256" key="9">
    <source>
        <dbReference type="SAM" id="MobiDB-lite"/>
    </source>
</evidence>
<dbReference type="Pfam" id="PF00069">
    <property type="entry name" value="Pkinase"/>
    <property type="match status" value="1"/>
</dbReference>
<accession>A0A210QH29</accession>
<gene>
    <name evidence="11" type="ORF">KP79_PYT15551</name>
</gene>
<dbReference type="STRING" id="6573.A0A210QH29"/>
<feature type="compositionally biased region" description="Basic and acidic residues" evidence="9">
    <location>
        <begin position="561"/>
        <end position="577"/>
    </location>
</feature>
<feature type="binding site" evidence="8">
    <location>
        <position position="52"/>
    </location>
    <ligand>
        <name>ATP</name>
        <dbReference type="ChEBI" id="CHEBI:30616"/>
    </ligand>
</feature>
<dbReference type="FunFam" id="3.30.200.20:FF:000281">
    <property type="entry name" value="Mitogen-activated protein kinase 4"/>
    <property type="match status" value="1"/>
</dbReference>
<name>A0A210QH29_MIZYE</name>
<keyword evidence="7" id="KW-0131">Cell cycle</keyword>
<evidence type="ECO:0000256" key="6">
    <source>
        <dbReference type="ARBA" id="ARBA00022840"/>
    </source>
</evidence>
<dbReference type="InterPro" id="IPR008271">
    <property type="entry name" value="Ser/Thr_kinase_AS"/>
</dbReference>
<evidence type="ECO:0000256" key="1">
    <source>
        <dbReference type="ARBA" id="ARBA00022527"/>
    </source>
</evidence>
<dbReference type="OrthoDB" id="192887at2759"/>
<evidence type="ECO:0000256" key="2">
    <source>
        <dbReference type="ARBA" id="ARBA00022553"/>
    </source>
</evidence>